<keyword evidence="3" id="KW-0547">Nucleotide-binding</keyword>
<evidence type="ECO:0000256" key="8">
    <source>
        <dbReference type="ARBA" id="ARBA00047984"/>
    </source>
</evidence>
<dbReference type="GO" id="GO:0005654">
    <property type="term" value="C:nucleoplasm"/>
    <property type="evidence" value="ECO:0007669"/>
    <property type="project" value="UniProtKB-ARBA"/>
</dbReference>
<accession>A0A438HWF0</accession>
<dbReference type="InterPro" id="IPR050699">
    <property type="entry name" value="RNA-DNA_Helicase"/>
</dbReference>
<feature type="domain" description="Helicase ATP-binding" evidence="11">
    <location>
        <begin position="86"/>
        <end position="242"/>
    </location>
</feature>
<evidence type="ECO:0000256" key="6">
    <source>
        <dbReference type="ARBA" id="ARBA00022840"/>
    </source>
</evidence>
<name>A0A438HWF0_VITVI</name>
<reference evidence="13 14" key="1">
    <citation type="journal article" date="2018" name="PLoS Genet.">
        <title>Population sequencing reveals clonal diversity and ancestral inbreeding in the grapevine cultivar Chardonnay.</title>
        <authorList>
            <person name="Roach M.J."/>
            <person name="Johnson D.L."/>
            <person name="Bohlmann J."/>
            <person name="van Vuuren H.J."/>
            <person name="Jones S.J."/>
            <person name="Pretorius I.S."/>
            <person name="Schmidt S.A."/>
            <person name="Borneman A.R."/>
        </authorList>
    </citation>
    <scope>NUCLEOTIDE SEQUENCE [LARGE SCALE GENOMIC DNA]</scope>
    <source>
        <strain evidence="14">cv. Chardonnay</strain>
        <tissue evidence="13">Leaf</tissue>
    </source>
</reference>
<dbReference type="GO" id="GO:0005524">
    <property type="term" value="F:ATP binding"/>
    <property type="evidence" value="ECO:0007669"/>
    <property type="project" value="UniProtKB-KW"/>
</dbReference>
<evidence type="ECO:0000256" key="5">
    <source>
        <dbReference type="ARBA" id="ARBA00022806"/>
    </source>
</evidence>
<dbReference type="InterPro" id="IPR001650">
    <property type="entry name" value="Helicase_C-like"/>
</dbReference>
<dbReference type="FunFam" id="3.40.50.300:FF:000141">
    <property type="entry name" value="ATP-dependent RNA helicase DOB1"/>
    <property type="match status" value="1"/>
</dbReference>
<evidence type="ECO:0000259" key="12">
    <source>
        <dbReference type="PROSITE" id="PS51194"/>
    </source>
</evidence>
<evidence type="ECO:0000313" key="14">
    <source>
        <dbReference type="Proteomes" id="UP000288805"/>
    </source>
</evidence>
<evidence type="ECO:0000256" key="1">
    <source>
        <dbReference type="ARBA" id="ARBA00004123"/>
    </source>
</evidence>
<dbReference type="SMART" id="SM00490">
    <property type="entry name" value="HELICc"/>
    <property type="match status" value="1"/>
</dbReference>
<gene>
    <name evidence="13" type="primary">HEN2_1</name>
    <name evidence="13" type="ORF">CK203_034670</name>
</gene>
<comment type="similarity">
    <text evidence="9">Belongs to the DExH box helicase family. SKI2 subfamily.</text>
</comment>
<dbReference type="Gene3D" id="3.40.50.300">
    <property type="entry name" value="P-loop containing nucleotide triphosphate hydrolases"/>
    <property type="match status" value="2"/>
</dbReference>
<comment type="subcellular location">
    <subcellularLocation>
        <location evidence="1">Nucleus</location>
    </subcellularLocation>
</comment>
<dbReference type="Pfam" id="PF00270">
    <property type="entry name" value="DEAD"/>
    <property type="match status" value="1"/>
</dbReference>
<keyword evidence="4" id="KW-0378">Hydrolase</keyword>
<keyword evidence="5 13" id="KW-0347">Helicase</keyword>
<dbReference type="PROSITE" id="PS51194">
    <property type="entry name" value="HELICASE_CTER"/>
    <property type="match status" value="1"/>
</dbReference>
<dbReference type="Gene3D" id="1.20.1500.20">
    <property type="match status" value="1"/>
</dbReference>
<dbReference type="Pfam" id="PF00271">
    <property type="entry name" value="Helicase_C"/>
    <property type="match status" value="1"/>
</dbReference>
<dbReference type="InterPro" id="IPR011545">
    <property type="entry name" value="DEAD/DEAH_box_helicase_dom"/>
</dbReference>
<dbReference type="InterPro" id="IPR014001">
    <property type="entry name" value="Helicase_ATP-bd"/>
</dbReference>
<evidence type="ECO:0000256" key="2">
    <source>
        <dbReference type="ARBA" id="ARBA00012552"/>
    </source>
</evidence>
<dbReference type="CDD" id="cd18795">
    <property type="entry name" value="SF2_C_Ski2"/>
    <property type="match status" value="1"/>
</dbReference>
<dbReference type="GO" id="GO:0003724">
    <property type="term" value="F:RNA helicase activity"/>
    <property type="evidence" value="ECO:0007669"/>
    <property type="project" value="UniProtKB-EC"/>
</dbReference>
<dbReference type="EMBL" id="QGNW01000170">
    <property type="protein sequence ID" value="RVW88792.1"/>
    <property type="molecule type" value="Genomic_DNA"/>
</dbReference>
<dbReference type="Proteomes" id="UP000288805">
    <property type="component" value="Unassembled WGS sequence"/>
</dbReference>
<dbReference type="InterPro" id="IPR048392">
    <property type="entry name" value="MTR4-like_stalk"/>
</dbReference>
<evidence type="ECO:0000313" key="13">
    <source>
        <dbReference type="EMBL" id="RVW88792.1"/>
    </source>
</evidence>
<comment type="catalytic activity">
    <reaction evidence="8">
        <text>ATP + H2O = ADP + phosphate + H(+)</text>
        <dbReference type="Rhea" id="RHEA:13065"/>
        <dbReference type="ChEBI" id="CHEBI:15377"/>
        <dbReference type="ChEBI" id="CHEBI:15378"/>
        <dbReference type="ChEBI" id="CHEBI:30616"/>
        <dbReference type="ChEBI" id="CHEBI:43474"/>
        <dbReference type="ChEBI" id="CHEBI:456216"/>
        <dbReference type="EC" id="3.6.4.13"/>
    </reaction>
</comment>
<dbReference type="PROSITE" id="PS51192">
    <property type="entry name" value="HELICASE_ATP_BIND_1"/>
    <property type="match status" value="1"/>
</dbReference>
<protein>
    <recommendedName>
        <fullName evidence="2">RNA helicase</fullName>
        <ecNumber evidence="2">3.6.4.13</ecNumber>
    </recommendedName>
</protein>
<evidence type="ECO:0000256" key="10">
    <source>
        <dbReference type="SAM" id="MobiDB-lite"/>
    </source>
</evidence>
<evidence type="ECO:0000256" key="7">
    <source>
        <dbReference type="ARBA" id="ARBA00023242"/>
    </source>
</evidence>
<dbReference type="Pfam" id="PF21408">
    <property type="entry name" value="MTR4-like_stalk"/>
    <property type="match status" value="1"/>
</dbReference>
<dbReference type="CDD" id="cd18024">
    <property type="entry name" value="DEXHc_Mtr4-like"/>
    <property type="match status" value="1"/>
</dbReference>
<evidence type="ECO:0000259" key="11">
    <source>
        <dbReference type="PROSITE" id="PS51192"/>
    </source>
</evidence>
<evidence type="ECO:0000256" key="4">
    <source>
        <dbReference type="ARBA" id="ARBA00022801"/>
    </source>
</evidence>
<dbReference type="PANTHER" id="PTHR12131:SF7">
    <property type="entry name" value="EXOSOME RNA HELICASE MTR4"/>
    <property type="match status" value="1"/>
</dbReference>
<organism evidence="13 14">
    <name type="scientific">Vitis vinifera</name>
    <name type="common">Grape</name>
    <dbReference type="NCBI Taxonomy" id="29760"/>
    <lineage>
        <taxon>Eukaryota</taxon>
        <taxon>Viridiplantae</taxon>
        <taxon>Streptophyta</taxon>
        <taxon>Embryophyta</taxon>
        <taxon>Tracheophyta</taxon>
        <taxon>Spermatophyta</taxon>
        <taxon>Magnoliopsida</taxon>
        <taxon>eudicotyledons</taxon>
        <taxon>Gunneridae</taxon>
        <taxon>Pentapetalae</taxon>
        <taxon>rosids</taxon>
        <taxon>Vitales</taxon>
        <taxon>Vitaceae</taxon>
        <taxon>Viteae</taxon>
        <taxon>Vitis</taxon>
    </lineage>
</organism>
<dbReference type="InterPro" id="IPR027417">
    <property type="entry name" value="P-loop_NTPase"/>
</dbReference>
<comment type="caution">
    <text evidence="13">The sequence shown here is derived from an EMBL/GenBank/DDBJ whole genome shotgun (WGS) entry which is preliminary data.</text>
</comment>
<dbReference type="EC" id="3.6.4.13" evidence="2"/>
<evidence type="ECO:0000256" key="9">
    <source>
        <dbReference type="ARBA" id="ARBA00061045"/>
    </source>
</evidence>
<feature type="region of interest" description="Disordered" evidence="10">
    <location>
        <begin position="1"/>
        <end position="35"/>
    </location>
</feature>
<dbReference type="FunFam" id="3.40.50.300:FF:000083">
    <property type="entry name" value="ATP-dependent RNA helicase DOB1"/>
    <property type="match status" value="1"/>
</dbReference>
<dbReference type="PANTHER" id="PTHR12131">
    <property type="entry name" value="ATP-DEPENDENT RNA AND DNA HELICASE"/>
    <property type="match status" value="1"/>
</dbReference>
<dbReference type="SUPFAM" id="SSF52540">
    <property type="entry name" value="P-loop containing nucleoside triphosphate hydrolases"/>
    <property type="match status" value="1"/>
</dbReference>
<evidence type="ECO:0000256" key="3">
    <source>
        <dbReference type="ARBA" id="ARBA00022741"/>
    </source>
</evidence>
<keyword evidence="6" id="KW-0067">ATP-binding</keyword>
<feature type="domain" description="Helicase C-terminal" evidence="12">
    <location>
        <begin position="340"/>
        <end position="537"/>
    </location>
</feature>
<dbReference type="GO" id="GO:0016787">
    <property type="term" value="F:hydrolase activity"/>
    <property type="evidence" value="ECO:0007669"/>
    <property type="project" value="UniProtKB-KW"/>
</dbReference>
<proteinExistence type="inferred from homology"/>
<dbReference type="SMART" id="SM00487">
    <property type="entry name" value="DEXDc"/>
    <property type="match status" value="1"/>
</dbReference>
<dbReference type="GO" id="GO:0003676">
    <property type="term" value="F:nucleic acid binding"/>
    <property type="evidence" value="ECO:0007669"/>
    <property type="project" value="InterPro"/>
</dbReference>
<sequence>MEESPTLGKRKLPEEISEVKQTPKQEESASKRRNLTRTCVHEAAVPVGYTSNKDESVHGTLSNPVYNGKMAKTYPFTLDPFQQVSVACLERNESVLVSAHTSAGKTAVAEYSIAMAFRDKQRVIYTSPLKALSNQKYRELSQEFSDVGLMTGDVTLSPNASCLVMTTEILRGMLYRGSEVLKEVAWVIFDEIHYMKDRERGVVWEESIIFLPTAIKMVFLSATMSNATEFAEWICNLHKQPCHVVYTDFRPTPLQHYVFPIGGSGLYLVVDENEQFREDNFVKLQDSFTKQKQGVGSKSVNSKTSGRIAKGGNASGGSDIFKIVKVGITMHFFLFGSFSKFQMIMERKFQPVIIFSFSRRECEQHAMSMSKLDFNTKEEKDVVEQVFRNAVLCLNEEDRNLPAIELMLPLLQRGIAVHHSGLLPIIKELVELLFQEGLVKALFATETFAMGLNMPAKTVVFTAVKKWDGDSHRFIGSGEYIQMSGRAGRRGKDDRGICIIMIDEQMEMNTLRDMVLGKPAPLVSTFRLSYYSILNLMSRAEGQFTAEHVISNSFHQFQYEKALPDIGKKVSKLEHEAAMLDASGEAEVAEYHKLRLDIAQLEKKMMLEITRPERVLYFLLPGRLVGGENGLNRELDEVRGRILGIKPLHAIEGLVVQKSKETLAATKGDNSGVITIRNYTTQKIIARKYMAKPNRSRNRDGKGIQVAETAMLSLGEATACGAQGKSTTNLNLTKEQMEQLYKLLTLAKPGISLLPQKGTFLTALSGIAEKGEPWIVDFGAIDHMTGCGKLFFTCTPSLGNHKDLTSGRSIGSAKEHGDYIISRRTLL</sequence>
<feature type="compositionally biased region" description="Basic and acidic residues" evidence="10">
    <location>
        <begin position="11"/>
        <end position="30"/>
    </location>
</feature>
<keyword evidence="7" id="KW-0539">Nucleus</keyword>
<dbReference type="AlphaFoldDB" id="A0A438HWF0"/>